<dbReference type="PANTHER" id="PTHR13451">
    <property type="entry name" value="CLASS II CROSSOVER JUNCTION ENDONUCLEASE MUS81"/>
    <property type="match status" value="1"/>
</dbReference>
<comment type="similarity">
    <text evidence="1">Belongs to the XPF family.</text>
</comment>
<reference evidence="2 3" key="1">
    <citation type="journal article" date="2013" name="BMC Genomics">
        <title>Reconstruction of the lipid metabolism for the microalga Monoraphidium neglectum from its genome sequence reveals characteristics suitable for biofuel production.</title>
        <authorList>
            <person name="Bogen C."/>
            <person name="Al-Dilaimi A."/>
            <person name="Albersmeier A."/>
            <person name="Wichmann J."/>
            <person name="Grundmann M."/>
            <person name="Rupp O."/>
            <person name="Lauersen K.J."/>
            <person name="Blifernez-Klassen O."/>
            <person name="Kalinowski J."/>
            <person name="Goesmann A."/>
            <person name="Mussgnug J.H."/>
            <person name="Kruse O."/>
        </authorList>
    </citation>
    <scope>NUCLEOTIDE SEQUENCE [LARGE SCALE GENOMIC DNA]</scope>
    <source>
        <strain evidence="2 3">SAG 48.87</strain>
    </source>
</reference>
<keyword evidence="1" id="KW-0234">DNA repair</keyword>
<dbReference type="GO" id="GO:0048476">
    <property type="term" value="C:Holliday junction resolvase complex"/>
    <property type="evidence" value="ECO:0007669"/>
    <property type="project" value="UniProtKB-UniRule"/>
</dbReference>
<evidence type="ECO:0000256" key="1">
    <source>
        <dbReference type="RuleBase" id="RU369042"/>
    </source>
</evidence>
<accession>A0A0D2K0L9</accession>
<protein>
    <recommendedName>
        <fullName evidence="1">Crossover junction endonuclease MUS81</fullName>
        <ecNumber evidence="1">3.1.22.-</ecNumber>
    </recommendedName>
</protein>
<keyword evidence="3" id="KW-1185">Reference proteome</keyword>
<evidence type="ECO:0000313" key="2">
    <source>
        <dbReference type="EMBL" id="KIZ04158.1"/>
    </source>
</evidence>
<keyword evidence="1" id="KW-0233">DNA recombination</keyword>
<dbReference type="STRING" id="145388.A0A0D2K0L9"/>
<dbReference type="KEGG" id="mng:MNEG_3806"/>
<dbReference type="GO" id="GO:0048257">
    <property type="term" value="F:3'-flap endonuclease activity"/>
    <property type="evidence" value="ECO:0007669"/>
    <property type="project" value="TreeGrafter"/>
</dbReference>
<dbReference type="GO" id="GO:0003677">
    <property type="term" value="F:DNA binding"/>
    <property type="evidence" value="ECO:0007669"/>
    <property type="project" value="UniProtKB-UniRule"/>
</dbReference>
<dbReference type="PANTHER" id="PTHR13451:SF0">
    <property type="entry name" value="CROSSOVER JUNCTION ENDONUCLEASE MUS81"/>
    <property type="match status" value="1"/>
</dbReference>
<evidence type="ECO:0000313" key="3">
    <source>
        <dbReference type="Proteomes" id="UP000054498"/>
    </source>
</evidence>
<dbReference type="GO" id="GO:0000712">
    <property type="term" value="P:resolution of meiotic recombination intermediates"/>
    <property type="evidence" value="ECO:0007669"/>
    <property type="project" value="TreeGrafter"/>
</dbReference>
<dbReference type="GeneID" id="25736684"/>
<dbReference type="GO" id="GO:0005634">
    <property type="term" value="C:nucleus"/>
    <property type="evidence" value="ECO:0007669"/>
    <property type="project" value="UniProtKB-SubCell"/>
</dbReference>
<dbReference type="InterPro" id="IPR042530">
    <property type="entry name" value="EME1/EME2_C"/>
</dbReference>
<dbReference type="Proteomes" id="UP000054498">
    <property type="component" value="Unassembled WGS sequence"/>
</dbReference>
<dbReference type="RefSeq" id="XP_013903177.1">
    <property type="nucleotide sequence ID" value="XM_014047723.1"/>
</dbReference>
<dbReference type="EMBL" id="KK100715">
    <property type="protein sequence ID" value="KIZ04158.1"/>
    <property type="molecule type" value="Genomic_DNA"/>
</dbReference>
<dbReference type="OrthoDB" id="5963188at2759"/>
<dbReference type="GO" id="GO:0031573">
    <property type="term" value="P:mitotic intra-S DNA damage checkpoint signaling"/>
    <property type="evidence" value="ECO:0007669"/>
    <property type="project" value="TreeGrafter"/>
</dbReference>
<keyword evidence="1" id="KW-0539">Nucleus</keyword>
<sequence length="157" mass="17188">METAVLDGFRVLEVEDHWATLRLLADITKMLAELYGPLTAAHTHADAAADAAQPPPLFQEWNEGRRDSYRRRTVRDTWLCILCELPGFGTVSAQKVLSAFPTPRSLYDAYESAMRAARAGGRDAVAAARGVLRGAAGLSAARSQQVYDDLFANGWHV</sequence>
<keyword evidence="1" id="KW-0378">Hydrolase</keyword>
<keyword evidence="1" id="KW-0227">DNA damage</keyword>
<comment type="subcellular location">
    <subcellularLocation>
        <location evidence="1">Nucleus</location>
    </subcellularLocation>
</comment>
<keyword evidence="1" id="KW-0479">Metal-binding</keyword>
<keyword evidence="1" id="KW-0255">Endonuclease</keyword>
<dbReference type="GO" id="GO:0046872">
    <property type="term" value="F:metal ion binding"/>
    <property type="evidence" value="ECO:0007669"/>
    <property type="project" value="UniProtKB-UniRule"/>
</dbReference>
<dbReference type="GO" id="GO:0008821">
    <property type="term" value="F:crossover junction DNA endonuclease activity"/>
    <property type="evidence" value="ECO:0007669"/>
    <property type="project" value="UniProtKB-UniRule"/>
</dbReference>
<keyword evidence="1" id="KW-0460">Magnesium</keyword>
<dbReference type="GO" id="GO:0006308">
    <property type="term" value="P:DNA catabolic process"/>
    <property type="evidence" value="ECO:0007669"/>
    <property type="project" value="UniProtKB-UniRule"/>
</dbReference>
<dbReference type="Gene3D" id="1.10.150.670">
    <property type="entry name" value="Crossover junction endonuclease EME1, DNA-binding domain"/>
    <property type="match status" value="1"/>
</dbReference>
<comment type="function">
    <text evidence="1">Interacts with EME1 to form a DNA structure-specific endonuclease with substrate preference for branched DNA structures with a 5'-end at the branch nick. Typical substrates include 3'-flap structures, D-loops, replication forks and nicked Holliday junctions. May be required in mitosis for the processing of stalled or collapsed replication fork intermediates. May be required in meiosis for the repair of meiosis-specific double strand breaks subsequent to single-end invasion (SEI).</text>
</comment>
<comment type="cofactor">
    <cofactor evidence="1">
        <name>Mg(2+)</name>
        <dbReference type="ChEBI" id="CHEBI:18420"/>
    </cofactor>
</comment>
<dbReference type="AlphaFoldDB" id="A0A0D2K0L9"/>
<dbReference type="InterPro" id="IPR033309">
    <property type="entry name" value="Mus81"/>
</dbReference>
<dbReference type="GO" id="GO:0000727">
    <property type="term" value="P:double-strand break repair via break-induced replication"/>
    <property type="evidence" value="ECO:0007669"/>
    <property type="project" value="UniProtKB-UniRule"/>
</dbReference>
<proteinExistence type="inferred from homology"/>
<comment type="subunit">
    <text evidence="1">Interacts with EME1.</text>
</comment>
<dbReference type="EC" id="3.1.22.-" evidence="1"/>
<organism evidence="2 3">
    <name type="scientific">Monoraphidium neglectum</name>
    <dbReference type="NCBI Taxonomy" id="145388"/>
    <lineage>
        <taxon>Eukaryota</taxon>
        <taxon>Viridiplantae</taxon>
        <taxon>Chlorophyta</taxon>
        <taxon>core chlorophytes</taxon>
        <taxon>Chlorophyceae</taxon>
        <taxon>CS clade</taxon>
        <taxon>Sphaeropleales</taxon>
        <taxon>Selenastraceae</taxon>
        <taxon>Monoraphidium</taxon>
    </lineage>
</organism>
<name>A0A0D2K0L9_9CHLO</name>
<gene>
    <name evidence="2" type="ORF">MNEG_3806</name>
</gene>
<keyword evidence="1" id="KW-0540">Nuclease</keyword>